<comment type="pathway">
    <text evidence="2">Glycan metabolism; osmoregulated periplasmic glucan (OPG) biosynthesis.</text>
</comment>
<dbReference type="AlphaFoldDB" id="A0A0P8AGY0"/>
<dbReference type="RefSeq" id="WP_072245491.1">
    <property type="nucleotide sequence ID" value="NZ_FBYC01000004.1"/>
</dbReference>
<dbReference type="InterPro" id="IPR014438">
    <property type="entry name" value="Glucan_biosyn_MdoG/MdoD"/>
</dbReference>
<dbReference type="STRING" id="1666912.Ga0058931_1159"/>
<dbReference type="OrthoDB" id="9777817at2"/>
<sequence>MKRRAFLWGSAASLALPPVMSRAQDQDAEHRLIETARAIAGRPYRPDTTKLSAPFERANYDSYRGIRTRPGVSGDLALGSDYRADLLPPGWLFREPVAIGLPGHDTRFSPALYTFDQRYFTADAATQDAADMGFSGLRLRHRLNVPDRWDDVLVLQGASYFRALAKDTVYGLSARALALGTGGPAPEEFPRFTRIEVFGTQADLRFGCLIDSTRASAALVATLRPGTRTVLECALHLFPRVPLADAGIAPLTSMFQHSDMGPARIDDFRPAVHDSDTLVIDNGAGERLWRPLANPAQVQMSAFSDSGPRGFGLVQMPTDFERFRDQEGAYHRRPSGFVTPRGDWGAGAVMLLEIPTENEFADNIVVFWRPDRVLDPGAHRFDYRLDFTAPGPATLPPRPEPLSPVRSASGLEPNAGDARLFVIDYTETGPMPDMSGARLEVAGAAPGAVTGEALYPLAARAEGWRASFVFTPRPGQEVAELRLRLRAQDGTPLAPVWLHRWTRTVDGGV</sequence>
<keyword evidence="4" id="KW-0574">Periplasm</keyword>
<dbReference type="InterPro" id="IPR007444">
    <property type="entry name" value="Glucan_biosyn_MdoG_C"/>
</dbReference>
<dbReference type="InterPro" id="IPR014718">
    <property type="entry name" value="GH-type_carb-bd"/>
</dbReference>
<feature type="domain" description="Glucan biosynthesis periplasmic MdoG C-terminal" evidence="5">
    <location>
        <begin position="31"/>
        <end position="501"/>
    </location>
</feature>
<evidence type="ECO:0000313" key="6">
    <source>
        <dbReference type="EMBL" id="CUX80478.1"/>
    </source>
</evidence>
<dbReference type="InterPro" id="IPR011013">
    <property type="entry name" value="Gal_mutarotase_sf_dom"/>
</dbReference>
<dbReference type="EMBL" id="FBYC01000004">
    <property type="protein sequence ID" value="CUX80478.1"/>
    <property type="molecule type" value="Genomic_DNA"/>
</dbReference>
<reference evidence="7 8" key="1">
    <citation type="submission" date="2015-09" db="EMBL/GenBank/DDBJ databases">
        <title>Identification and resolution of microdiversity through metagenomic sequencing of parallel consortia.</title>
        <authorList>
            <person name="Nelson W.C."/>
            <person name="Romine M.F."/>
            <person name="Lindemann S.R."/>
        </authorList>
    </citation>
    <scope>NUCLEOTIDE SEQUENCE [LARGE SCALE GENOMIC DNA]</scope>
    <source>
        <strain evidence="7">HL-91</strain>
    </source>
</reference>
<evidence type="ECO:0000256" key="3">
    <source>
        <dbReference type="ARBA" id="ARBA00009284"/>
    </source>
</evidence>
<dbReference type="PANTHER" id="PTHR30504:SF2">
    <property type="entry name" value="GLUCANS BIOSYNTHESIS PROTEIN G"/>
    <property type="match status" value="1"/>
</dbReference>
<dbReference type="SUPFAM" id="SSF81296">
    <property type="entry name" value="E set domains"/>
    <property type="match status" value="1"/>
</dbReference>
<gene>
    <name evidence="7" type="primary">mdoG</name>
    <name evidence="6" type="ORF">Ga0058931_1159</name>
    <name evidence="7" type="ORF">HLUCCA05_11250</name>
</gene>
<name>A0A0P8AGY0_9RHOB</name>
<dbReference type="Proteomes" id="UP000050413">
    <property type="component" value="Unassembled WGS sequence"/>
</dbReference>
<dbReference type="PATRIC" id="fig|1666912.4.peg.2436"/>
<organism evidence="7 8">
    <name type="scientific">Roseibaca calidilacus</name>
    <dbReference type="NCBI Taxonomy" id="1666912"/>
    <lineage>
        <taxon>Bacteria</taxon>
        <taxon>Pseudomonadati</taxon>
        <taxon>Pseudomonadota</taxon>
        <taxon>Alphaproteobacteria</taxon>
        <taxon>Rhodobacterales</taxon>
        <taxon>Paracoccaceae</taxon>
        <taxon>Roseinatronobacter</taxon>
    </lineage>
</organism>
<proteinExistence type="inferred from homology"/>
<dbReference type="InterPro" id="IPR013783">
    <property type="entry name" value="Ig-like_fold"/>
</dbReference>
<dbReference type="Gene3D" id="2.60.40.10">
    <property type="entry name" value="Immunoglobulins"/>
    <property type="match status" value="1"/>
</dbReference>
<keyword evidence="9" id="KW-1185">Reference proteome</keyword>
<dbReference type="GO" id="GO:0030288">
    <property type="term" value="C:outer membrane-bounded periplasmic space"/>
    <property type="evidence" value="ECO:0007669"/>
    <property type="project" value="TreeGrafter"/>
</dbReference>
<dbReference type="Gene3D" id="2.70.98.10">
    <property type="match status" value="1"/>
</dbReference>
<evidence type="ECO:0000256" key="4">
    <source>
        <dbReference type="ARBA" id="ARBA00022764"/>
    </source>
</evidence>
<comment type="caution">
    <text evidence="7">The sequence shown here is derived from an EMBL/GenBank/DDBJ whole genome shotgun (WGS) entry which is preliminary data.</text>
</comment>
<dbReference type="GO" id="GO:0051274">
    <property type="term" value="P:beta-glucan biosynthetic process"/>
    <property type="evidence" value="ECO:0007669"/>
    <property type="project" value="TreeGrafter"/>
</dbReference>
<dbReference type="SUPFAM" id="SSF74650">
    <property type="entry name" value="Galactose mutarotase-like"/>
    <property type="match status" value="1"/>
</dbReference>
<evidence type="ECO:0000256" key="1">
    <source>
        <dbReference type="ARBA" id="ARBA00004418"/>
    </source>
</evidence>
<dbReference type="GO" id="GO:0030246">
    <property type="term" value="F:carbohydrate binding"/>
    <property type="evidence" value="ECO:0007669"/>
    <property type="project" value="InterPro"/>
</dbReference>
<dbReference type="PANTHER" id="PTHR30504">
    <property type="entry name" value="GLUCANS BIOSYNTHESIS PROTEIN"/>
    <property type="match status" value="1"/>
</dbReference>
<evidence type="ECO:0000313" key="8">
    <source>
        <dbReference type="Proteomes" id="UP000050413"/>
    </source>
</evidence>
<comment type="similarity">
    <text evidence="3">Belongs to the OpgD/OpgG family.</text>
</comment>
<dbReference type="Proteomes" id="UP000182045">
    <property type="component" value="Unassembled WGS sequence"/>
</dbReference>
<dbReference type="GO" id="GO:0003824">
    <property type="term" value="F:catalytic activity"/>
    <property type="evidence" value="ECO:0007669"/>
    <property type="project" value="InterPro"/>
</dbReference>
<evidence type="ECO:0000256" key="2">
    <source>
        <dbReference type="ARBA" id="ARBA00005001"/>
    </source>
</evidence>
<dbReference type="UniPathway" id="UPA00637"/>
<dbReference type="EMBL" id="LJSG01000008">
    <property type="protein sequence ID" value="KPP93543.1"/>
    <property type="molecule type" value="Genomic_DNA"/>
</dbReference>
<dbReference type="Pfam" id="PF04349">
    <property type="entry name" value="MdoG"/>
    <property type="match status" value="1"/>
</dbReference>
<evidence type="ECO:0000313" key="7">
    <source>
        <dbReference type="EMBL" id="KPP93543.1"/>
    </source>
</evidence>
<accession>A0A0P8AGY0</accession>
<comment type="subcellular location">
    <subcellularLocation>
        <location evidence="1">Periplasm</location>
    </subcellularLocation>
</comment>
<dbReference type="InterPro" id="IPR014756">
    <property type="entry name" value="Ig_E-set"/>
</dbReference>
<evidence type="ECO:0000259" key="5">
    <source>
        <dbReference type="Pfam" id="PF04349"/>
    </source>
</evidence>
<reference evidence="6 9" key="2">
    <citation type="submission" date="2016-01" db="EMBL/GenBank/DDBJ databases">
        <authorList>
            <person name="Varghese N."/>
        </authorList>
    </citation>
    <scope>NUCLEOTIDE SEQUENCE [LARGE SCALE GENOMIC DNA]</scope>
    <source>
        <strain evidence="6 9">HL-91</strain>
    </source>
</reference>
<protein>
    <submittedName>
        <fullName evidence="6 7">Glucans biosynthesis protein</fullName>
    </submittedName>
</protein>
<evidence type="ECO:0000313" key="9">
    <source>
        <dbReference type="Proteomes" id="UP000182045"/>
    </source>
</evidence>